<comment type="caution">
    <text evidence="3">The sequence shown here is derived from an EMBL/GenBank/DDBJ whole genome shotgun (WGS) entry which is preliminary data.</text>
</comment>
<feature type="region of interest" description="Disordered" evidence="1">
    <location>
        <begin position="1"/>
        <end position="29"/>
    </location>
</feature>
<dbReference type="Gene3D" id="1.20.120.520">
    <property type="entry name" value="nmb1532 protein domain like"/>
    <property type="match status" value="1"/>
</dbReference>
<evidence type="ECO:0000259" key="2">
    <source>
        <dbReference type="Pfam" id="PF01814"/>
    </source>
</evidence>
<dbReference type="InterPro" id="IPR012312">
    <property type="entry name" value="Hemerythrin-like"/>
</dbReference>
<gene>
    <name evidence="3" type="ORF">S01H1_05145</name>
</gene>
<evidence type="ECO:0000256" key="1">
    <source>
        <dbReference type="SAM" id="MobiDB-lite"/>
    </source>
</evidence>
<organism evidence="3">
    <name type="scientific">marine sediment metagenome</name>
    <dbReference type="NCBI Taxonomy" id="412755"/>
    <lineage>
        <taxon>unclassified sequences</taxon>
        <taxon>metagenomes</taxon>
        <taxon>ecological metagenomes</taxon>
    </lineage>
</organism>
<protein>
    <recommendedName>
        <fullName evidence="2">Hemerythrin-like domain-containing protein</fullName>
    </recommendedName>
</protein>
<dbReference type="Pfam" id="PF01814">
    <property type="entry name" value="Hemerythrin"/>
    <property type="match status" value="1"/>
</dbReference>
<evidence type="ECO:0000313" key="3">
    <source>
        <dbReference type="EMBL" id="GAF71195.1"/>
    </source>
</evidence>
<name>X0T549_9ZZZZ</name>
<dbReference type="AlphaFoldDB" id="X0T549"/>
<proteinExistence type="predicted"/>
<reference evidence="3" key="1">
    <citation type="journal article" date="2014" name="Front. Microbiol.">
        <title>High frequency of phylogenetically diverse reductive dehalogenase-homologous genes in deep subseafloor sedimentary metagenomes.</title>
        <authorList>
            <person name="Kawai M."/>
            <person name="Futagami T."/>
            <person name="Toyoda A."/>
            <person name="Takaki Y."/>
            <person name="Nishi S."/>
            <person name="Hori S."/>
            <person name="Arai W."/>
            <person name="Tsubouchi T."/>
            <person name="Morono Y."/>
            <person name="Uchiyama I."/>
            <person name="Ito T."/>
            <person name="Fujiyama A."/>
            <person name="Inagaki F."/>
            <person name="Takami H."/>
        </authorList>
    </citation>
    <scope>NUCLEOTIDE SEQUENCE</scope>
    <source>
        <strain evidence="3">Expedition CK06-06</strain>
    </source>
</reference>
<accession>X0T549</accession>
<dbReference type="EMBL" id="BARS01002681">
    <property type="protein sequence ID" value="GAF71195.1"/>
    <property type="molecule type" value="Genomic_DNA"/>
</dbReference>
<feature type="domain" description="Hemerythrin-like" evidence="2">
    <location>
        <begin position="41"/>
        <end position="188"/>
    </location>
</feature>
<sequence>MKRMVEKQSDQEELSPMDPPEAYEPPNLEAVPYEEMHPFLQELQDEHKAYVEKLDTFEEALLQIQQNGVDRGFEEKLREFFHFFDNEIVKHSQREDKILFPLLHQRLIEKGEHSQGPAPTTSVNMLEDDHIEAIQLAALSFNFFGLAARLPDPKSQVMVLDAAINQGKNLIEHLRLHIFREDNVVFTEAHNHITNEEFDLMSRGTPKLVHG</sequence>
<feature type="compositionally biased region" description="Basic and acidic residues" evidence="1">
    <location>
        <begin position="1"/>
        <end position="10"/>
    </location>
</feature>